<keyword evidence="2" id="KW-1185">Reference proteome</keyword>
<gene>
    <name evidence="1" type="ORF">PXEA_LOCUS33909</name>
</gene>
<comment type="caution">
    <text evidence="1">The sequence shown here is derived from an EMBL/GenBank/DDBJ whole genome shotgun (WGS) entry which is preliminary data.</text>
</comment>
<organism evidence="1 2">
    <name type="scientific">Protopolystoma xenopodis</name>
    <dbReference type="NCBI Taxonomy" id="117903"/>
    <lineage>
        <taxon>Eukaryota</taxon>
        <taxon>Metazoa</taxon>
        <taxon>Spiralia</taxon>
        <taxon>Lophotrochozoa</taxon>
        <taxon>Platyhelminthes</taxon>
        <taxon>Monogenea</taxon>
        <taxon>Polyopisthocotylea</taxon>
        <taxon>Polystomatidea</taxon>
        <taxon>Polystomatidae</taxon>
        <taxon>Protopolystoma</taxon>
    </lineage>
</organism>
<dbReference type="Proteomes" id="UP000784294">
    <property type="component" value="Unassembled WGS sequence"/>
</dbReference>
<sequence length="72" mass="7936">MVYPDGQLMLGLINYNRAWYVEQVRMALKLEVSTQRQATQNADTVAGNAESVPELNSAEIDKVIGLVSPEKA</sequence>
<accession>A0A448XMQ9</accession>
<dbReference type="EMBL" id="CAAALY010265045">
    <property type="protein sequence ID" value="VEL40469.1"/>
    <property type="molecule type" value="Genomic_DNA"/>
</dbReference>
<evidence type="ECO:0000313" key="1">
    <source>
        <dbReference type="EMBL" id="VEL40469.1"/>
    </source>
</evidence>
<evidence type="ECO:0000313" key="2">
    <source>
        <dbReference type="Proteomes" id="UP000784294"/>
    </source>
</evidence>
<protein>
    <submittedName>
        <fullName evidence="1">Uncharacterized protein</fullName>
    </submittedName>
</protein>
<proteinExistence type="predicted"/>
<dbReference type="AlphaFoldDB" id="A0A448XMQ9"/>
<reference evidence="1" key="1">
    <citation type="submission" date="2018-11" db="EMBL/GenBank/DDBJ databases">
        <authorList>
            <consortium name="Pathogen Informatics"/>
        </authorList>
    </citation>
    <scope>NUCLEOTIDE SEQUENCE</scope>
</reference>
<name>A0A448XMQ9_9PLAT</name>